<dbReference type="InterPro" id="IPR007855">
    <property type="entry name" value="RDRP"/>
</dbReference>
<feature type="compositionally biased region" description="Low complexity" evidence="2">
    <location>
        <begin position="220"/>
        <end position="235"/>
    </location>
</feature>
<comment type="catalytic activity">
    <reaction evidence="1">
        <text>RNA(n) + a ribonucleoside 5'-triphosphate = RNA(n+1) + diphosphate</text>
        <dbReference type="Rhea" id="RHEA:21248"/>
        <dbReference type="Rhea" id="RHEA-COMP:14527"/>
        <dbReference type="Rhea" id="RHEA-COMP:17342"/>
        <dbReference type="ChEBI" id="CHEBI:33019"/>
        <dbReference type="ChEBI" id="CHEBI:61557"/>
        <dbReference type="ChEBI" id="CHEBI:140395"/>
        <dbReference type="EC" id="2.7.7.48"/>
    </reaction>
</comment>
<dbReference type="PANTHER" id="PTHR23079:SF14">
    <property type="entry name" value="RNA-DEPENDENT RNA POLYMERASE"/>
    <property type="match status" value="1"/>
</dbReference>
<keyword evidence="1" id="KW-0548">Nucleotidyltransferase</keyword>
<feature type="compositionally biased region" description="Low complexity" evidence="2">
    <location>
        <begin position="190"/>
        <end position="209"/>
    </location>
</feature>
<dbReference type="Pfam" id="PF05183">
    <property type="entry name" value="RdRP"/>
    <property type="match status" value="1"/>
</dbReference>
<keyword evidence="1" id="KW-0696">RNA-directed RNA polymerase</keyword>
<feature type="domain" description="RDRP core" evidence="3">
    <location>
        <begin position="475"/>
        <end position="1118"/>
    </location>
</feature>
<name>A0A9P4YAN1_CRYP1</name>
<dbReference type="GeneID" id="63840520"/>
<evidence type="ECO:0000259" key="3">
    <source>
        <dbReference type="Pfam" id="PF05183"/>
    </source>
</evidence>
<dbReference type="OrthoDB" id="10055769at2759"/>
<keyword evidence="1" id="KW-0808">Transferase</keyword>
<dbReference type="RefSeq" id="XP_040780475.1">
    <property type="nucleotide sequence ID" value="XM_040923391.1"/>
</dbReference>
<dbReference type="GO" id="GO:0003723">
    <property type="term" value="F:RNA binding"/>
    <property type="evidence" value="ECO:0007669"/>
    <property type="project" value="UniProtKB-KW"/>
</dbReference>
<dbReference type="PANTHER" id="PTHR23079">
    <property type="entry name" value="RNA-DEPENDENT RNA POLYMERASE"/>
    <property type="match status" value="1"/>
</dbReference>
<evidence type="ECO:0000313" key="5">
    <source>
        <dbReference type="Proteomes" id="UP000803844"/>
    </source>
</evidence>
<comment type="similarity">
    <text evidence="1">Belongs to the RdRP family.</text>
</comment>
<feature type="region of interest" description="Disordered" evidence="2">
    <location>
        <begin position="317"/>
        <end position="342"/>
    </location>
</feature>
<dbReference type="GO" id="GO:0030422">
    <property type="term" value="P:siRNA processing"/>
    <property type="evidence" value="ECO:0007669"/>
    <property type="project" value="TreeGrafter"/>
</dbReference>
<protein>
    <recommendedName>
        <fullName evidence="1">RNA-dependent RNA polymerase</fullName>
        <ecNumber evidence="1">2.7.7.48</ecNumber>
    </recommendedName>
</protein>
<dbReference type="EC" id="2.7.7.48" evidence="1"/>
<accession>A0A9P4YAN1</accession>
<dbReference type="GO" id="GO:0003968">
    <property type="term" value="F:RNA-directed RNA polymerase activity"/>
    <property type="evidence" value="ECO:0007669"/>
    <property type="project" value="UniProtKB-KW"/>
</dbReference>
<keyword evidence="1" id="KW-0694">RNA-binding</keyword>
<sequence>MNTSQGQGQARAQPHPREDLHRFVNELNVRYNIGIPIPDPGLTPAMRRETEDAAGRIYRRLETHFFMGGLSTLNDLLVNFDYEAKGFWSNWVQKPGADPSTLPQTAQPPLAASLVQRDWLQTIFNRLLDEAKPNTREPRVFARTRSGPSAFAASSSRGSLAVSDGATLDPLKRRQDDLQADNPAKRRKAAAVQDSAASTSASTSASAPSRPGPRADTGRVDVSGPSSAAVAAPPALYRPGTEPASRSFASVSTAETSFHSAIFSDADQPIPTQDTVEVSMPEQYQQTQCSQQSYVDTPSSGTQAALLKLFQEYEDLASKPSGKDPSSSTIEPSDAVISSGPADGFVSATERVGAKEIVTAEEGVPVMQQRLRGVWPKCPSWLRAAPFPVVWEVTRVAQSCNVDLMTVANLQYDKEWHEQKALRRALWRHEAFQGKAFPEPSMDAAWAASIDPSTCLFDQQVVYSASLDLIRSVPNVRFSMQPLKLERSHRLARQFGADRFLELLLPSPDSSNLRAYIRDDGSFFNAVVAWLSDDHALCGRMWKAFYTKSGGSRKPQKDLQIGPDPRPVYKDRIFFFAEKSQSDNSFERVSLLMMLRWALNIRNHKNRSQPALKLFQRISLVLSRTSPTVIFEPSQMRHYLEDIVSPTGKVMNDGIARMSPAVAKAIRDRLGLLTIPCAIQGRLGSAKGMWIVSEAPGAPFSDEIWIETYPSQRKWELDWGKADPQHRTLEIRSYASMPKPASFNLQFLPVLEDRAPDKGLMREAVGSLLKDNLQRDLDGQKKALQCPLQFRQWCHENSRHKFDRIVHGHVPYQGGSPVEDEELMNSMLDAGFEPKANKFLSDIAYNLQKRKCEILTKKLNITVGRSAYLYMVVDFRGVLRENEVHIGFSTAFQADENWARTMVQGPVLVARSPAHFVSDIQKVQAVFKPELADLTDVVVFSSKGDVPLAEKLSGGDYDGDLAWVCWDTRFVDNFENAVVPQQPDLSQWMSRDKETLDEIRSKHAEAEKPLASAVAEMMRKCFEFNLSKSMLGICTNYKERSCYHKNTVCDDAATVLSTLLSNLVDQAKQGIVFTEPDFRRLQQDLRLPSYAEDPLYKRERLPDGHQYEHIIDHLKFNIARPTIDTELSTFHAALGLNKAAEEGPSHWDKDLASCYKELVDLTTPSKLVARLKDDIQAVASRWDTLMQTRDDTIGFPEKVARIYALWQEIAPQEETSGSTVSKVPHMLRLGGETSQWAILKASTAFYMYCNRSGTGLKMKPRFVWQMACRQLCYIKAEAVTSRGLSGAVGAPTAVIPSMYAGLRPDAKYVKQVTARMDGGSQFGLEGDESDELDEDD</sequence>
<dbReference type="InterPro" id="IPR057596">
    <property type="entry name" value="RDRP_core"/>
</dbReference>
<dbReference type="Proteomes" id="UP000803844">
    <property type="component" value="Unassembled WGS sequence"/>
</dbReference>
<evidence type="ECO:0000256" key="1">
    <source>
        <dbReference type="RuleBase" id="RU363098"/>
    </source>
</evidence>
<proteinExistence type="inferred from homology"/>
<dbReference type="EMBL" id="MU032344">
    <property type="protein sequence ID" value="KAF3769514.1"/>
    <property type="molecule type" value="Genomic_DNA"/>
</dbReference>
<gene>
    <name evidence="4" type="ORF">M406DRAFT_35624</name>
</gene>
<dbReference type="Gene3D" id="1.10.8.790">
    <property type="entry name" value="RNA-dependent RNA polymerase, slab domain, helical subdomain-like"/>
    <property type="match status" value="1"/>
</dbReference>
<comment type="caution">
    <text evidence="4">The sequence shown here is derived from an EMBL/GenBank/DDBJ whole genome shotgun (WGS) entry which is preliminary data.</text>
</comment>
<reference evidence="4" key="1">
    <citation type="journal article" date="2020" name="Phytopathology">
        <title>Genome sequence of the chestnut blight fungus Cryphonectria parasitica EP155: A fundamental resource for an archetypical invasive plant pathogen.</title>
        <authorList>
            <person name="Crouch J.A."/>
            <person name="Dawe A."/>
            <person name="Aerts A."/>
            <person name="Barry K."/>
            <person name="Churchill A.C.L."/>
            <person name="Grimwood J."/>
            <person name="Hillman B."/>
            <person name="Milgroom M.G."/>
            <person name="Pangilinan J."/>
            <person name="Smith M."/>
            <person name="Salamov A."/>
            <person name="Schmutz J."/>
            <person name="Yadav J."/>
            <person name="Grigoriev I.V."/>
            <person name="Nuss D."/>
        </authorList>
    </citation>
    <scope>NUCLEOTIDE SEQUENCE</scope>
    <source>
        <strain evidence="4">EP155</strain>
    </source>
</reference>
<evidence type="ECO:0000313" key="4">
    <source>
        <dbReference type="EMBL" id="KAF3769514.1"/>
    </source>
</evidence>
<dbReference type="GO" id="GO:0031380">
    <property type="term" value="C:nuclear RNA-directed RNA polymerase complex"/>
    <property type="evidence" value="ECO:0007669"/>
    <property type="project" value="TreeGrafter"/>
</dbReference>
<keyword evidence="5" id="KW-1185">Reference proteome</keyword>
<evidence type="ECO:0000256" key="2">
    <source>
        <dbReference type="SAM" id="MobiDB-lite"/>
    </source>
</evidence>
<feature type="region of interest" description="Disordered" evidence="2">
    <location>
        <begin position="135"/>
        <end position="249"/>
    </location>
</feature>
<organism evidence="4 5">
    <name type="scientific">Cryphonectria parasitica (strain ATCC 38755 / EP155)</name>
    <dbReference type="NCBI Taxonomy" id="660469"/>
    <lineage>
        <taxon>Eukaryota</taxon>
        <taxon>Fungi</taxon>
        <taxon>Dikarya</taxon>
        <taxon>Ascomycota</taxon>
        <taxon>Pezizomycotina</taxon>
        <taxon>Sordariomycetes</taxon>
        <taxon>Sordariomycetidae</taxon>
        <taxon>Diaporthales</taxon>
        <taxon>Cryphonectriaceae</taxon>
        <taxon>Cryphonectria-Endothia species complex</taxon>
        <taxon>Cryphonectria</taxon>
    </lineage>
</organism>